<evidence type="ECO:0000313" key="1">
    <source>
        <dbReference type="EMBL" id="VAW33329.1"/>
    </source>
</evidence>
<dbReference type="NCBIfam" id="TIGR00135">
    <property type="entry name" value="gatC"/>
    <property type="match status" value="1"/>
</dbReference>
<sequence>MASAKDIRHLAELSRLAVSDENLPRLAKELDGIIAYVGQLNELTIDVDKTPSVPLLHNVFRDDCYKKQDGVDTEEIVKAFPKRKGNSLSVKQILSHEEGK</sequence>
<gene>
    <name evidence="1" type="ORF">MNBD_CPR01-564</name>
</gene>
<dbReference type="InterPro" id="IPR036113">
    <property type="entry name" value="Asp/Glu-ADT_sf_sub_c"/>
</dbReference>
<dbReference type="GO" id="GO:0006450">
    <property type="term" value="P:regulation of translational fidelity"/>
    <property type="evidence" value="ECO:0007669"/>
    <property type="project" value="InterPro"/>
</dbReference>
<protein>
    <submittedName>
        <fullName evidence="1">Uncharacterized protein</fullName>
    </submittedName>
</protein>
<dbReference type="Gene3D" id="1.10.20.60">
    <property type="entry name" value="Glu-tRNAGln amidotransferase C subunit, N-terminal domain"/>
    <property type="match status" value="1"/>
</dbReference>
<reference evidence="1" key="1">
    <citation type="submission" date="2018-06" db="EMBL/GenBank/DDBJ databases">
        <authorList>
            <person name="Zhirakovskaya E."/>
        </authorList>
    </citation>
    <scope>NUCLEOTIDE SEQUENCE</scope>
</reference>
<organism evidence="1">
    <name type="scientific">hydrothermal vent metagenome</name>
    <dbReference type="NCBI Taxonomy" id="652676"/>
    <lineage>
        <taxon>unclassified sequences</taxon>
        <taxon>metagenomes</taxon>
        <taxon>ecological metagenomes</taxon>
    </lineage>
</organism>
<accession>A0A3B0V8X1</accession>
<dbReference type="SUPFAM" id="SSF141000">
    <property type="entry name" value="Glu-tRNAGln amidotransferase C subunit"/>
    <property type="match status" value="1"/>
</dbReference>
<dbReference type="Pfam" id="PF02686">
    <property type="entry name" value="GatC"/>
    <property type="match status" value="1"/>
</dbReference>
<dbReference type="AlphaFoldDB" id="A0A3B0V8X1"/>
<dbReference type="EMBL" id="UOEV01000094">
    <property type="protein sequence ID" value="VAW33329.1"/>
    <property type="molecule type" value="Genomic_DNA"/>
</dbReference>
<dbReference type="InterPro" id="IPR003837">
    <property type="entry name" value="GatC"/>
</dbReference>
<name>A0A3B0V8X1_9ZZZZ</name>
<proteinExistence type="predicted"/>